<feature type="active site" description="Proton acceptor" evidence="8">
    <location>
        <position position="341"/>
    </location>
</feature>
<keyword evidence="2 11" id="KW-0378">Hydrolase</keyword>
<dbReference type="PROSITE" id="PS51257">
    <property type="entry name" value="PROKAR_LIPOPROTEIN"/>
    <property type="match status" value="1"/>
</dbReference>
<evidence type="ECO:0000313" key="13">
    <source>
        <dbReference type="EMBL" id="SFT97627.1"/>
    </source>
</evidence>
<dbReference type="Proteomes" id="UP000199546">
    <property type="component" value="Unassembled WGS sequence"/>
</dbReference>
<name>A0A1I7CDV7_9ACTN</name>
<comment type="similarity">
    <text evidence="11">Belongs to the glycosyl hydrolase family 6.</text>
</comment>
<dbReference type="RefSeq" id="WP_093582787.1">
    <property type="nucleotide sequence ID" value="NZ_FPBA01000020.1"/>
</dbReference>
<dbReference type="PANTHER" id="PTHR34876">
    <property type="match status" value="1"/>
</dbReference>
<dbReference type="GO" id="GO:0004553">
    <property type="term" value="F:hydrolase activity, hydrolyzing O-glycosyl compounds"/>
    <property type="evidence" value="ECO:0007669"/>
    <property type="project" value="InterPro"/>
</dbReference>
<sequence length="364" mass="36885">MRTRLQRRRSVRAAVLAVVAGTVVACGGSGGTASGGTGSGGTGTDGAPESGATGTAATQESSRLAGEELWLDPEGHGPAAVREARASGRTEEAEALAPLAEQPTAVWIASPDNPYPVVEAASRAAAEEDRLPVLVAYNVPGRDCGSYSAGGAADVDAYLAWIGSFAAALADRPAVVVLEPDAVPHAVAGCEGVDPAARYLLLSQAVAILDRQPETRIYLDAGNADWVDDLPALADALRKSGVDAADGFALNVSNYETTEANAEYGLALSEQLEEGAPPGTPVAHFVIDTSRNGAGPPEDAPGGEGRWCNPPGRALGEPPTTSPAAPRLDALLWIKQPGDSDGTCGGGPPAGQWWPEAAAELVAG</sequence>
<protein>
    <recommendedName>
        <fullName evidence="11">Glucanase</fullName>
        <ecNumber evidence="11">3.2.1.-</ecNumber>
    </recommendedName>
</protein>
<evidence type="ECO:0000256" key="11">
    <source>
        <dbReference type="RuleBase" id="RU361186"/>
    </source>
</evidence>
<evidence type="ECO:0000313" key="14">
    <source>
        <dbReference type="Proteomes" id="UP000199546"/>
    </source>
</evidence>
<evidence type="ECO:0000256" key="1">
    <source>
        <dbReference type="ARBA" id="ARBA00022729"/>
    </source>
</evidence>
<gene>
    <name evidence="13" type="ORF">SAMN05660657_04374</name>
</gene>
<proteinExistence type="inferred from homology"/>
<feature type="signal peptide" evidence="11">
    <location>
        <begin position="1"/>
        <end position="25"/>
    </location>
</feature>
<dbReference type="STRING" id="1296565.SAMN05660657_04374"/>
<feature type="compositionally biased region" description="Basic and acidic residues" evidence="12">
    <location>
        <begin position="82"/>
        <end position="92"/>
    </location>
</feature>
<dbReference type="Pfam" id="PF01341">
    <property type="entry name" value="Glyco_hydro_6"/>
    <property type="match status" value="1"/>
</dbReference>
<feature type="binding site" evidence="9">
    <location>
        <position position="226"/>
    </location>
    <ligand>
        <name>substrate</name>
    </ligand>
</feature>
<dbReference type="EMBL" id="FPBA01000020">
    <property type="protein sequence ID" value="SFT97627.1"/>
    <property type="molecule type" value="Genomic_DNA"/>
</dbReference>
<feature type="binding site" evidence="9">
    <location>
        <position position="307"/>
    </location>
    <ligand>
        <name>substrate</name>
    </ligand>
</feature>
<reference evidence="14" key="1">
    <citation type="submission" date="2016-10" db="EMBL/GenBank/DDBJ databases">
        <authorList>
            <person name="Varghese N."/>
            <person name="Submissions S."/>
        </authorList>
    </citation>
    <scope>NUCLEOTIDE SEQUENCE [LARGE SCALE GENOMIC DNA]</scope>
    <source>
        <strain evidence="14">DSM 46136</strain>
    </source>
</reference>
<dbReference type="PIRSF" id="PIRSF001100">
    <property type="entry name" value="Beta_cellobiohydrolase"/>
    <property type="match status" value="1"/>
</dbReference>
<feature type="chain" id="PRO_5011329792" description="Glucanase" evidence="11">
    <location>
        <begin position="26"/>
        <end position="364"/>
    </location>
</feature>
<dbReference type="InterPro" id="IPR001524">
    <property type="entry name" value="Glyco_hydro_6_CS"/>
</dbReference>
<dbReference type="InterPro" id="IPR036434">
    <property type="entry name" value="Beta_cellobiohydrolase_sf"/>
</dbReference>
<evidence type="ECO:0000256" key="7">
    <source>
        <dbReference type="ARBA" id="ARBA00023326"/>
    </source>
</evidence>
<keyword evidence="1 11" id="KW-0732">Signal</keyword>
<evidence type="ECO:0000256" key="2">
    <source>
        <dbReference type="ARBA" id="ARBA00022801"/>
    </source>
</evidence>
<evidence type="ECO:0000256" key="10">
    <source>
        <dbReference type="PROSITE-ProRule" id="PRU10056"/>
    </source>
</evidence>
<organism evidence="13 14">
    <name type="scientific">Geodermatophilus amargosae</name>
    <dbReference type="NCBI Taxonomy" id="1296565"/>
    <lineage>
        <taxon>Bacteria</taxon>
        <taxon>Bacillati</taxon>
        <taxon>Actinomycetota</taxon>
        <taxon>Actinomycetes</taxon>
        <taxon>Geodermatophilales</taxon>
        <taxon>Geodermatophilaceae</taxon>
        <taxon>Geodermatophilus</taxon>
    </lineage>
</organism>
<dbReference type="PANTHER" id="PTHR34876:SF4">
    <property type="entry name" value="1,4-BETA-D-GLUCAN CELLOBIOHYDROLASE C-RELATED"/>
    <property type="match status" value="1"/>
</dbReference>
<feature type="compositionally biased region" description="Gly residues" evidence="12">
    <location>
        <begin position="27"/>
        <end position="44"/>
    </location>
</feature>
<feature type="region of interest" description="Disordered" evidence="12">
    <location>
        <begin position="27"/>
        <end position="97"/>
    </location>
</feature>
<feature type="binding site" evidence="9">
    <location>
        <position position="335"/>
    </location>
    <ligand>
        <name>substrate</name>
    </ligand>
</feature>
<evidence type="ECO:0000256" key="5">
    <source>
        <dbReference type="ARBA" id="ARBA00023277"/>
    </source>
</evidence>
<dbReference type="OrthoDB" id="309899at2"/>
<feature type="binding site" evidence="9">
    <location>
        <position position="254"/>
    </location>
    <ligand>
        <name>substrate</name>
    </ligand>
</feature>
<keyword evidence="6 11" id="KW-0326">Glycosidase</keyword>
<dbReference type="PROSITE" id="PS00655">
    <property type="entry name" value="GLYCOSYL_HYDROL_F6_1"/>
    <property type="match status" value="1"/>
</dbReference>
<feature type="compositionally biased region" description="Polar residues" evidence="12">
    <location>
        <begin position="52"/>
        <end position="62"/>
    </location>
</feature>
<evidence type="ECO:0000256" key="9">
    <source>
        <dbReference type="PIRSR" id="PIRSR001100-2"/>
    </source>
</evidence>
<accession>A0A1I7CDV7</accession>
<dbReference type="GO" id="GO:0030245">
    <property type="term" value="P:cellulose catabolic process"/>
    <property type="evidence" value="ECO:0007669"/>
    <property type="project" value="UniProtKB-KW"/>
</dbReference>
<keyword evidence="5 11" id="KW-0119">Carbohydrate metabolism</keyword>
<dbReference type="AlphaFoldDB" id="A0A1I7CDV7"/>
<keyword evidence="3 11" id="KW-0136">Cellulose degradation</keyword>
<evidence type="ECO:0000256" key="4">
    <source>
        <dbReference type="ARBA" id="ARBA00023157"/>
    </source>
</evidence>
<dbReference type="PRINTS" id="PR00733">
    <property type="entry name" value="GLHYDRLASE6"/>
</dbReference>
<feature type="active site" description="Proton donor" evidence="8">
    <location>
        <position position="181"/>
    </location>
</feature>
<evidence type="ECO:0000256" key="3">
    <source>
        <dbReference type="ARBA" id="ARBA00023001"/>
    </source>
</evidence>
<dbReference type="EC" id="3.2.1.-" evidence="11"/>
<feature type="binding site" evidence="9">
    <location>
        <position position="107"/>
    </location>
    <ligand>
        <name>substrate</name>
    </ligand>
</feature>
<keyword evidence="4" id="KW-1015">Disulfide bond</keyword>
<keyword evidence="7 11" id="KW-0624">Polysaccharide degradation</keyword>
<dbReference type="Gene3D" id="3.20.20.40">
    <property type="entry name" value="1, 4-beta cellobiohydrolase"/>
    <property type="match status" value="1"/>
</dbReference>
<evidence type="ECO:0000256" key="12">
    <source>
        <dbReference type="SAM" id="MobiDB-lite"/>
    </source>
</evidence>
<dbReference type="SUPFAM" id="SSF51989">
    <property type="entry name" value="Glycosyl hydrolases family 6, cellulases"/>
    <property type="match status" value="1"/>
</dbReference>
<evidence type="ECO:0000256" key="8">
    <source>
        <dbReference type="PIRSR" id="PIRSR001100-1"/>
    </source>
</evidence>
<dbReference type="InterPro" id="IPR016288">
    <property type="entry name" value="Beta_cellobiohydrolase"/>
</dbReference>
<feature type="active site" evidence="10">
    <location>
        <position position="143"/>
    </location>
</feature>
<keyword evidence="14" id="KW-1185">Reference proteome</keyword>
<evidence type="ECO:0000256" key="6">
    <source>
        <dbReference type="ARBA" id="ARBA00023295"/>
    </source>
</evidence>